<dbReference type="InterPro" id="IPR023122">
    <property type="entry name" value="NE1680-like_sf"/>
</dbReference>
<dbReference type="AlphaFoldDB" id="A0A4Q1JNT8"/>
<dbReference type="SUPFAM" id="SSF160766">
    <property type="entry name" value="NE1680-like"/>
    <property type="match status" value="1"/>
</dbReference>
<reference evidence="1 2" key="1">
    <citation type="submission" date="2019-01" db="EMBL/GenBank/DDBJ databases">
        <title>Ancylomarina salipaludis sp. nov., isolated from a salt marsh.</title>
        <authorList>
            <person name="Yoon J.-H."/>
        </authorList>
    </citation>
    <scope>NUCLEOTIDE SEQUENCE [LARGE SCALE GENOMIC DNA]</scope>
    <source>
        <strain evidence="1 2">SHSM-M15</strain>
    </source>
</reference>
<dbReference type="Gene3D" id="3.10.510.10">
    <property type="entry name" value="NE1680-like"/>
    <property type="match status" value="1"/>
</dbReference>
<accession>A0A4Q1JNT8</accession>
<name>A0A4Q1JNT8_9BACT</name>
<sequence>MNVAVWDTYVTKKDGTIMHFDIIVPEEIKSKETVYGYGKTYLTSKGQKEQALTTNECTFCHIETVRSDWEKCINQQGYFIYEIENCN</sequence>
<dbReference type="InterPro" id="IPR018592">
    <property type="entry name" value="DUF2024"/>
</dbReference>
<dbReference type="RefSeq" id="WP_129252721.1">
    <property type="nucleotide sequence ID" value="NZ_SAXA01000002.1"/>
</dbReference>
<dbReference type="EMBL" id="SAXA01000002">
    <property type="protein sequence ID" value="RXQ96570.1"/>
    <property type="molecule type" value="Genomic_DNA"/>
</dbReference>
<gene>
    <name evidence="1" type="ORF">EO244_02770</name>
</gene>
<protein>
    <submittedName>
        <fullName evidence="1">DUF2024 family protein</fullName>
    </submittedName>
</protein>
<dbReference type="Pfam" id="PF09630">
    <property type="entry name" value="DUF2024"/>
    <property type="match status" value="1"/>
</dbReference>
<comment type="caution">
    <text evidence="1">The sequence shown here is derived from an EMBL/GenBank/DDBJ whole genome shotgun (WGS) entry which is preliminary data.</text>
</comment>
<organism evidence="1 2">
    <name type="scientific">Ancylomarina salipaludis</name>
    <dbReference type="NCBI Taxonomy" id="2501299"/>
    <lineage>
        <taxon>Bacteria</taxon>
        <taxon>Pseudomonadati</taxon>
        <taxon>Bacteroidota</taxon>
        <taxon>Bacteroidia</taxon>
        <taxon>Marinilabiliales</taxon>
        <taxon>Marinifilaceae</taxon>
        <taxon>Ancylomarina</taxon>
    </lineage>
</organism>
<keyword evidence="2" id="KW-1185">Reference proteome</keyword>
<dbReference type="OrthoDB" id="9795699at2"/>
<dbReference type="Proteomes" id="UP000289703">
    <property type="component" value="Unassembled WGS sequence"/>
</dbReference>
<evidence type="ECO:0000313" key="1">
    <source>
        <dbReference type="EMBL" id="RXQ96570.1"/>
    </source>
</evidence>
<evidence type="ECO:0000313" key="2">
    <source>
        <dbReference type="Proteomes" id="UP000289703"/>
    </source>
</evidence>
<proteinExistence type="predicted"/>